<dbReference type="AlphaFoldDB" id="A0A368X5J6"/>
<dbReference type="RefSeq" id="WP_114435325.1">
    <property type="nucleotide sequence ID" value="NZ_QPJI01000019.1"/>
</dbReference>
<organism evidence="1 2">
    <name type="scientific">Marinobacter nauticus</name>
    <name type="common">Marinobacter hydrocarbonoclasticus</name>
    <name type="synonym">Marinobacter aquaeolei</name>
    <dbReference type="NCBI Taxonomy" id="2743"/>
    <lineage>
        <taxon>Bacteria</taxon>
        <taxon>Pseudomonadati</taxon>
        <taxon>Pseudomonadota</taxon>
        <taxon>Gammaproteobacteria</taxon>
        <taxon>Pseudomonadales</taxon>
        <taxon>Marinobacteraceae</taxon>
        <taxon>Marinobacter</taxon>
    </lineage>
</organism>
<reference evidence="1 2" key="1">
    <citation type="submission" date="2018-07" db="EMBL/GenBank/DDBJ databases">
        <title>Freshwater and sediment microbial communities from various areas in North America, analyzing microbe dynamics in response to fracking.</title>
        <authorList>
            <person name="Lamendella R."/>
        </authorList>
    </citation>
    <scope>NUCLEOTIDE SEQUENCE [LARGE SCALE GENOMIC DNA]</scope>
    <source>
        <strain evidence="1 2">105B</strain>
    </source>
</reference>
<evidence type="ECO:0000313" key="2">
    <source>
        <dbReference type="Proteomes" id="UP000253647"/>
    </source>
</evidence>
<dbReference type="Proteomes" id="UP000253647">
    <property type="component" value="Unassembled WGS sequence"/>
</dbReference>
<name>A0A368X5J6_MARNT</name>
<comment type="caution">
    <text evidence="1">The sequence shown here is derived from an EMBL/GenBank/DDBJ whole genome shotgun (WGS) entry which is preliminary data.</text>
</comment>
<sequence>MIRLVLVLVVASMFTPLALNKILSDSERAEFIQWLSMNGMKGIAGFLFDEDSIDSRSVYDHLKGLPGAFEDNSQQQANPFERVSDLADAGRDVDLNQSSPSDWFPDTEFDGKTKVNDVFGGGCVRSRQATLDGHRCQQ</sequence>
<protein>
    <submittedName>
        <fullName evidence="1">Uncharacterized protein</fullName>
    </submittedName>
</protein>
<gene>
    <name evidence="1" type="ORF">DET61_11959</name>
</gene>
<dbReference type="EMBL" id="QPJI01000019">
    <property type="protein sequence ID" value="RCW63292.1"/>
    <property type="molecule type" value="Genomic_DNA"/>
</dbReference>
<proteinExistence type="predicted"/>
<accession>A0A368X5J6</accession>
<evidence type="ECO:0000313" key="1">
    <source>
        <dbReference type="EMBL" id="RCW63292.1"/>
    </source>
</evidence>